<evidence type="ECO:0000256" key="1">
    <source>
        <dbReference type="ARBA" id="ARBA00004167"/>
    </source>
</evidence>
<proteinExistence type="predicted"/>
<sequence>VCIKVTVCVPAVIQTQQTVVAAVGAEAQLSCQLLQPKDVLQVTWQKMLPEGEKNLATYTTYFGQRVNSGFKDKLEFKEAGLQTCSIVIRNVSDQDEGCYRCLFNTYPDGALTGRTCLQLYELHEPVLLIRESNSTAESVVSCSATGRPAPTVTLKVTQRDSSLSHHNTVRVNNINGTVTVTATAVLSGSHDDSAEVGCAARVPPGPQVEVVMMVPQVKQTPADGEKHPKTLIHRSFFIFVVDFTLIIVLLVVFGCFCAAVVSALLLLKSQNR</sequence>
<dbReference type="GO" id="GO:0098632">
    <property type="term" value="F:cell-cell adhesion mediator activity"/>
    <property type="evidence" value="ECO:0007669"/>
    <property type="project" value="InterPro"/>
</dbReference>
<dbReference type="PROSITE" id="PS50835">
    <property type="entry name" value="IG_LIKE"/>
    <property type="match status" value="1"/>
</dbReference>
<dbReference type="InterPro" id="IPR036179">
    <property type="entry name" value="Ig-like_dom_sf"/>
</dbReference>
<reference evidence="11" key="2">
    <citation type="submission" date="2025-09" db="UniProtKB">
        <authorList>
            <consortium name="Ensembl"/>
        </authorList>
    </citation>
    <scope>IDENTIFICATION</scope>
</reference>
<dbReference type="GO" id="GO:0009986">
    <property type="term" value="C:cell surface"/>
    <property type="evidence" value="ECO:0007669"/>
    <property type="project" value="TreeGrafter"/>
</dbReference>
<dbReference type="SMART" id="SM00409">
    <property type="entry name" value="IG"/>
    <property type="match status" value="1"/>
</dbReference>
<dbReference type="PANTHER" id="PTHR46841:SF7">
    <property type="entry name" value="IG-LIKE DOMAIN-CONTAINING PROTEIN"/>
    <property type="match status" value="1"/>
</dbReference>
<dbReference type="GO" id="GO:0016020">
    <property type="term" value="C:membrane"/>
    <property type="evidence" value="ECO:0007669"/>
    <property type="project" value="UniProtKB-SubCell"/>
</dbReference>
<keyword evidence="7" id="KW-0325">Glycoprotein</keyword>
<dbReference type="Ensembl" id="ENSMAMT00000046581.1">
    <property type="protein sequence ID" value="ENSMAMP00000054140.1"/>
    <property type="gene ID" value="ENSMAMG00000026683.1"/>
</dbReference>
<dbReference type="Gene3D" id="2.60.40.10">
    <property type="entry name" value="Immunoglobulins"/>
    <property type="match status" value="2"/>
</dbReference>
<evidence type="ECO:0000256" key="7">
    <source>
        <dbReference type="ARBA" id="ARBA00023180"/>
    </source>
</evidence>
<keyword evidence="12" id="KW-1185">Reference proteome</keyword>
<name>A0A7N8Y2D9_9TELE</name>
<accession>A0A7N8Y2D9</accession>
<feature type="domain" description="Ig-like" evidence="10">
    <location>
        <begin position="10"/>
        <end position="112"/>
    </location>
</feature>
<dbReference type="GO" id="GO:0030424">
    <property type="term" value="C:axon"/>
    <property type="evidence" value="ECO:0007669"/>
    <property type="project" value="TreeGrafter"/>
</dbReference>
<reference evidence="11" key="1">
    <citation type="submission" date="2025-08" db="UniProtKB">
        <authorList>
            <consortium name="Ensembl"/>
        </authorList>
    </citation>
    <scope>IDENTIFICATION</scope>
</reference>
<dbReference type="AlphaFoldDB" id="A0A7N8Y2D9"/>
<keyword evidence="6" id="KW-1015">Disulfide bond</keyword>
<dbReference type="GO" id="GO:0043025">
    <property type="term" value="C:neuronal cell body"/>
    <property type="evidence" value="ECO:0007669"/>
    <property type="project" value="TreeGrafter"/>
</dbReference>
<evidence type="ECO:0000256" key="8">
    <source>
        <dbReference type="ARBA" id="ARBA00023319"/>
    </source>
</evidence>
<dbReference type="PANTHER" id="PTHR46841">
    <property type="entry name" value="OX-2 MEMBRANE GLYCOPROTEIN"/>
    <property type="match status" value="1"/>
</dbReference>
<keyword evidence="4 9" id="KW-1133">Transmembrane helix</keyword>
<keyword evidence="8" id="KW-0393">Immunoglobulin domain</keyword>
<dbReference type="GeneTree" id="ENSGT00530000063970"/>
<feature type="transmembrane region" description="Helical" evidence="9">
    <location>
        <begin position="236"/>
        <end position="267"/>
    </location>
</feature>
<protein>
    <recommendedName>
        <fullName evidence="10">Ig-like domain-containing protein</fullName>
    </recommendedName>
</protein>
<evidence type="ECO:0000256" key="6">
    <source>
        <dbReference type="ARBA" id="ARBA00023157"/>
    </source>
</evidence>
<dbReference type="Pfam" id="PF07686">
    <property type="entry name" value="V-set"/>
    <property type="match status" value="1"/>
</dbReference>
<dbReference type="Proteomes" id="UP000261640">
    <property type="component" value="Unplaced"/>
</dbReference>
<keyword evidence="2 9" id="KW-0812">Transmembrane</keyword>
<evidence type="ECO:0000256" key="3">
    <source>
        <dbReference type="ARBA" id="ARBA00022729"/>
    </source>
</evidence>
<keyword evidence="5 9" id="KW-0472">Membrane</keyword>
<evidence type="ECO:0000313" key="11">
    <source>
        <dbReference type="Ensembl" id="ENSMAMP00000054140.1"/>
    </source>
</evidence>
<keyword evidence="3" id="KW-0732">Signal</keyword>
<evidence type="ECO:0000256" key="9">
    <source>
        <dbReference type="SAM" id="Phobius"/>
    </source>
</evidence>
<dbReference type="SUPFAM" id="SSF48726">
    <property type="entry name" value="Immunoglobulin"/>
    <property type="match status" value="1"/>
</dbReference>
<dbReference type="InterPro" id="IPR003599">
    <property type="entry name" value="Ig_sub"/>
</dbReference>
<dbReference type="InterPro" id="IPR013106">
    <property type="entry name" value="Ig_V-set"/>
</dbReference>
<evidence type="ECO:0000259" key="10">
    <source>
        <dbReference type="PROSITE" id="PS50835"/>
    </source>
</evidence>
<evidence type="ECO:0000256" key="2">
    <source>
        <dbReference type="ARBA" id="ARBA00022692"/>
    </source>
</evidence>
<dbReference type="InterPro" id="IPR007110">
    <property type="entry name" value="Ig-like_dom"/>
</dbReference>
<dbReference type="GO" id="GO:0034113">
    <property type="term" value="P:heterotypic cell-cell adhesion"/>
    <property type="evidence" value="ECO:0007669"/>
    <property type="project" value="TreeGrafter"/>
</dbReference>
<evidence type="ECO:0000313" key="12">
    <source>
        <dbReference type="Proteomes" id="UP000261640"/>
    </source>
</evidence>
<dbReference type="InParanoid" id="A0A7N8Y2D9"/>
<comment type="subcellular location">
    <subcellularLocation>
        <location evidence="1">Membrane</location>
        <topology evidence="1">Single-pass membrane protein</topology>
    </subcellularLocation>
</comment>
<dbReference type="GO" id="GO:0150079">
    <property type="term" value="P:negative regulation of neuroinflammatory response"/>
    <property type="evidence" value="ECO:0007669"/>
    <property type="project" value="TreeGrafter"/>
</dbReference>
<organism evidence="11 12">
    <name type="scientific">Mastacembelus armatus</name>
    <name type="common">zig-zag eel</name>
    <dbReference type="NCBI Taxonomy" id="205130"/>
    <lineage>
        <taxon>Eukaryota</taxon>
        <taxon>Metazoa</taxon>
        <taxon>Chordata</taxon>
        <taxon>Craniata</taxon>
        <taxon>Vertebrata</taxon>
        <taxon>Euteleostomi</taxon>
        <taxon>Actinopterygii</taxon>
        <taxon>Neopterygii</taxon>
        <taxon>Teleostei</taxon>
        <taxon>Neoteleostei</taxon>
        <taxon>Acanthomorphata</taxon>
        <taxon>Anabantaria</taxon>
        <taxon>Synbranchiformes</taxon>
        <taxon>Mastacembelidae</taxon>
        <taxon>Mastacembelus</taxon>
    </lineage>
</organism>
<evidence type="ECO:0000256" key="4">
    <source>
        <dbReference type="ARBA" id="ARBA00022989"/>
    </source>
</evidence>
<dbReference type="InterPro" id="IPR013783">
    <property type="entry name" value="Ig-like_fold"/>
</dbReference>
<dbReference type="InterPro" id="IPR047164">
    <property type="entry name" value="OX2G-like"/>
</dbReference>
<evidence type="ECO:0000256" key="5">
    <source>
        <dbReference type="ARBA" id="ARBA00023136"/>
    </source>
</evidence>